<accession>A0A077PW75</accession>
<evidence type="ECO:0000313" key="2">
    <source>
        <dbReference type="Proteomes" id="UP000028493"/>
    </source>
</evidence>
<evidence type="ECO:0000313" key="1">
    <source>
        <dbReference type="EMBL" id="CDH24951.1"/>
    </source>
</evidence>
<sequence length="45" mass="4996">MDTQGTAELCNLPFSEGLMRGDWGVSDQYEPDYSRSKAPAQTLET</sequence>
<protein>
    <submittedName>
        <fullName evidence="1">Uncharacterized protein</fullName>
    </submittedName>
</protein>
<dbReference type="AlphaFoldDB" id="A0A077PW75"/>
<organism evidence="1 2">
    <name type="scientific">Xenorhabdus bovienii str. kraussei Becker Underwood</name>
    <dbReference type="NCBI Taxonomy" id="1398204"/>
    <lineage>
        <taxon>Bacteria</taxon>
        <taxon>Pseudomonadati</taxon>
        <taxon>Pseudomonadota</taxon>
        <taxon>Gammaproteobacteria</taxon>
        <taxon>Enterobacterales</taxon>
        <taxon>Morganellaceae</taxon>
        <taxon>Xenorhabdus</taxon>
    </lineage>
</organism>
<gene>
    <name evidence="1" type="ORF">XBKB1_3360004</name>
</gene>
<reference evidence="1" key="1">
    <citation type="submission" date="2013-07" db="EMBL/GenBank/DDBJ databases">
        <title>Sub-species coevolution in mutualistic symbiosis.</title>
        <authorList>
            <person name="Murfin K."/>
            <person name="Klassen J."/>
            <person name="Lee M."/>
            <person name="Forst S."/>
            <person name="Stock P."/>
            <person name="Goodrich-Blair H."/>
        </authorList>
    </citation>
    <scope>NUCLEOTIDE SEQUENCE [LARGE SCALE GENOMIC DNA]</scope>
    <source>
        <strain evidence="1">Kraussei Becker Underwood</strain>
    </source>
</reference>
<dbReference type="HOGENOM" id="CLU_3207114_0_0_6"/>
<comment type="caution">
    <text evidence="1">The sequence shown here is derived from an EMBL/GenBank/DDBJ whole genome shotgun (WGS) entry which is preliminary data.</text>
</comment>
<dbReference type="EMBL" id="CBSZ010000264">
    <property type="protein sequence ID" value="CDH24951.1"/>
    <property type="molecule type" value="Genomic_DNA"/>
</dbReference>
<name>A0A077PW75_XENBV</name>
<proteinExistence type="predicted"/>
<dbReference type="Proteomes" id="UP000028493">
    <property type="component" value="Unassembled WGS sequence"/>
</dbReference>